<proteinExistence type="predicted"/>
<reference evidence="1 2" key="1">
    <citation type="submission" date="2021-06" db="EMBL/GenBank/DDBJ databases">
        <title>Caerostris extrusa draft genome.</title>
        <authorList>
            <person name="Kono N."/>
            <person name="Arakawa K."/>
        </authorList>
    </citation>
    <scope>NUCLEOTIDE SEQUENCE [LARGE SCALE GENOMIC DNA]</scope>
</reference>
<sequence>PKPQYGTILSKIITIIAKSRYSNSAENASDVILKHRFYYSGFWRSVNFQKLLGDETLSHSRILKAFKFEFRIMLSRNILWGFSNCHTLTKQ</sequence>
<dbReference type="Proteomes" id="UP001054945">
    <property type="component" value="Unassembled WGS sequence"/>
</dbReference>
<gene>
    <name evidence="1" type="ORF">CEXT_291551</name>
</gene>
<accession>A0AAV4W9F7</accession>
<comment type="caution">
    <text evidence="1">The sequence shown here is derived from an EMBL/GenBank/DDBJ whole genome shotgun (WGS) entry which is preliminary data.</text>
</comment>
<feature type="non-terminal residue" evidence="1">
    <location>
        <position position="1"/>
    </location>
</feature>
<evidence type="ECO:0008006" key="3">
    <source>
        <dbReference type="Google" id="ProtNLM"/>
    </source>
</evidence>
<evidence type="ECO:0000313" key="2">
    <source>
        <dbReference type="Proteomes" id="UP001054945"/>
    </source>
</evidence>
<evidence type="ECO:0000313" key="1">
    <source>
        <dbReference type="EMBL" id="GIY77940.1"/>
    </source>
</evidence>
<organism evidence="1 2">
    <name type="scientific">Caerostris extrusa</name>
    <name type="common">Bark spider</name>
    <name type="synonym">Caerostris bankana</name>
    <dbReference type="NCBI Taxonomy" id="172846"/>
    <lineage>
        <taxon>Eukaryota</taxon>
        <taxon>Metazoa</taxon>
        <taxon>Ecdysozoa</taxon>
        <taxon>Arthropoda</taxon>
        <taxon>Chelicerata</taxon>
        <taxon>Arachnida</taxon>
        <taxon>Araneae</taxon>
        <taxon>Araneomorphae</taxon>
        <taxon>Entelegynae</taxon>
        <taxon>Araneoidea</taxon>
        <taxon>Araneidae</taxon>
        <taxon>Caerostris</taxon>
    </lineage>
</organism>
<keyword evidence="2" id="KW-1185">Reference proteome</keyword>
<name>A0AAV4W9F7_CAEEX</name>
<protein>
    <recommendedName>
        <fullName evidence="3">Maturase K</fullName>
    </recommendedName>
</protein>
<dbReference type="EMBL" id="BPLR01015699">
    <property type="protein sequence ID" value="GIY77940.1"/>
    <property type="molecule type" value="Genomic_DNA"/>
</dbReference>
<dbReference type="AlphaFoldDB" id="A0AAV4W9F7"/>